<dbReference type="RefSeq" id="WP_344649876.1">
    <property type="nucleotide sequence ID" value="NZ_BAAAGX010000014.1"/>
</dbReference>
<proteinExistence type="predicted"/>
<dbReference type="PIRSF" id="PIRSF010260">
    <property type="entry name" value="UCP010260"/>
    <property type="match status" value="1"/>
</dbReference>
<gene>
    <name evidence="2" type="ORF">GCM10009539_34840</name>
</gene>
<accession>A0ABN0UCZ7</accession>
<organism evidence="2 3">
    <name type="scientific">Cryptosporangium japonicum</name>
    <dbReference type="NCBI Taxonomy" id="80872"/>
    <lineage>
        <taxon>Bacteria</taxon>
        <taxon>Bacillati</taxon>
        <taxon>Actinomycetota</taxon>
        <taxon>Actinomycetes</taxon>
        <taxon>Cryptosporangiales</taxon>
        <taxon>Cryptosporangiaceae</taxon>
        <taxon>Cryptosporangium</taxon>
    </lineage>
</organism>
<dbReference type="PANTHER" id="PTHR34202:SF1">
    <property type="entry name" value="UPF0548 PROTEIN"/>
    <property type="match status" value="1"/>
</dbReference>
<name>A0ABN0UCZ7_9ACTN</name>
<dbReference type="InterPro" id="IPR018960">
    <property type="entry name" value="DUF1990"/>
</dbReference>
<reference evidence="2 3" key="1">
    <citation type="journal article" date="2019" name="Int. J. Syst. Evol. Microbiol.">
        <title>The Global Catalogue of Microorganisms (GCM) 10K type strain sequencing project: providing services to taxonomists for standard genome sequencing and annotation.</title>
        <authorList>
            <consortium name="The Broad Institute Genomics Platform"/>
            <consortium name="The Broad Institute Genome Sequencing Center for Infectious Disease"/>
            <person name="Wu L."/>
            <person name="Ma J."/>
        </authorList>
    </citation>
    <scope>NUCLEOTIDE SEQUENCE [LARGE SCALE GENOMIC DNA]</scope>
    <source>
        <strain evidence="2 3">JCM 10425</strain>
    </source>
</reference>
<feature type="domain" description="DUF1990" evidence="1">
    <location>
        <begin position="5"/>
        <end position="158"/>
    </location>
</feature>
<dbReference type="Pfam" id="PF09348">
    <property type="entry name" value="DUF1990"/>
    <property type="match status" value="1"/>
</dbReference>
<comment type="caution">
    <text evidence="2">The sequence shown here is derived from an EMBL/GenBank/DDBJ whole genome shotgun (WGS) entry which is preliminary data.</text>
</comment>
<evidence type="ECO:0000313" key="3">
    <source>
        <dbReference type="Proteomes" id="UP001500967"/>
    </source>
</evidence>
<dbReference type="Proteomes" id="UP001500967">
    <property type="component" value="Unassembled WGS sequence"/>
</dbReference>
<dbReference type="EMBL" id="BAAAGX010000014">
    <property type="protein sequence ID" value="GAA0246512.1"/>
    <property type="molecule type" value="Genomic_DNA"/>
</dbReference>
<dbReference type="InterPro" id="IPR014457">
    <property type="entry name" value="UCP010260"/>
</dbReference>
<sequence length="167" mass="18563">MNELNYPEIGAVGRGERPPGYGHFAYRVRLGGPDHFPTAVGDLLSGRMHARAGIRLRASAPTVAPGVVLVQRLRVGPIEVVAPVRVLEVGREPDRAWLTYGTLRGHPEQGEERFLIERGESVTFTISGFVRPAAWYARLGAPVSHLYQRLITARYLRALREDAAWTR</sequence>
<evidence type="ECO:0000259" key="1">
    <source>
        <dbReference type="Pfam" id="PF09348"/>
    </source>
</evidence>
<dbReference type="PANTHER" id="PTHR34202">
    <property type="entry name" value="UPF0548 PROTEIN"/>
    <property type="match status" value="1"/>
</dbReference>
<protein>
    <recommendedName>
        <fullName evidence="1">DUF1990 domain-containing protein</fullName>
    </recommendedName>
</protein>
<keyword evidence="3" id="KW-1185">Reference proteome</keyword>
<evidence type="ECO:0000313" key="2">
    <source>
        <dbReference type="EMBL" id="GAA0246512.1"/>
    </source>
</evidence>